<name>A0AB37ZXF4_9LACT</name>
<comment type="caution">
    <text evidence="1">The sequence shown here is derived from an EMBL/GenBank/DDBJ whole genome shotgun (WGS) entry which is preliminary data.</text>
</comment>
<reference evidence="1 2" key="1">
    <citation type="submission" date="2016-10" db="EMBL/GenBank/DDBJ databases">
        <authorList>
            <person name="Varghese N."/>
            <person name="Submissions S."/>
        </authorList>
    </citation>
    <scope>NUCLEOTIDE SEQUENCE [LARGE SCALE GENOMIC DNA]</scope>
    <source>
        <strain evidence="1 2">DSM 14526</strain>
    </source>
</reference>
<gene>
    <name evidence="1" type="ORF">SAMN04488525_101727</name>
</gene>
<dbReference type="EMBL" id="FNQH01000001">
    <property type="protein sequence ID" value="SDZ96008.1"/>
    <property type="molecule type" value="Genomic_DNA"/>
</dbReference>
<proteinExistence type="predicted"/>
<dbReference type="Proteomes" id="UP000199042">
    <property type="component" value="Unassembled WGS sequence"/>
</dbReference>
<organism evidence="1 2">
    <name type="scientific">Trichococcus collinsii</name>
    <dbReference type="NCBI Taxonomy" id="157076"/>
    <lineage>
        <taxon>Bacteria</taxon>
        <taxon>Bacillati</taxon>
        <taxon>Bacillota</taxon>
        <taxon>Bacilli</taxon>
        <taxon>Lactobacillales</taxon>
        <taxon>Carnobacteriaceae</taxon>
        <taxon>Trichococcus</taxon>
    </lineage>
</organism>
<protein>
    <submittedName>
        <fullName evidence="1">Uncharacterized protein</fullName>
    </submittedName>
</protein>
<dbReference type="AlphaFoldDB" id="A0AB37ZXF4"/>
<keyword evidence="2" id="KW-1185">Reference proteome</keyword>
<evidence type="ECO:0000313" key="1">
    <source>
        <dbReference type="EMBL" id="SDZ96008.1"/>
    </source>
</evidence>
<accession>A0AB37ZXF4</accession>
<sequence length="67" mass="7818">MNVKIVPKVKVISSVQPFFQKLVNDFIADQTKVITDIKINTTSLQNNEPEHHAFIFYDECHREEEAE</sequence>
<dbReference type="RefSeq" id="WP_086986785.1">
    <property type="nucleotide sequence ID" value="NZ_FJNA01000002.1"/>
</dbReference>
<evidence type="ECO:0000313" key="2">
    <source>
        <dbReference type="Proteomes" id="UP000199042"/>
    </source>
</evidence>